<accession>A0A7N0U9Q5</accession>
<evidence type="ECO:0000259" key="1">
    <source>
        <dbReference type="PROSITE" id="PS51183"/>
    </source>
</evidence>
<dbReference type="Gramene" id="Kaladp0058s0208.1.v1.1">
    <property type="protein sequence ID" value="Kaladp0058s0208.1.v1.1"/>
    <property type="gene ID" value="Kaladp0058s0208.v1.1"/>
</dbReference>
<name>A0A7N0U9Q5_KALFE</name>
<organism evidence="3 4">
    <name type="scientific">Kalanchoe fedtschenkoi</name>
    <name type="common">Lavender scallops</name>
    <name type="synonym">South American air plant</name>
    <dbReference type="NCBI Taxonomy" id="63787"/>
    <lineage>
        <taxon>Eukaryota</taxon>
        <taxon>Viridiplantae</taxon>
        <taxon>Streptophyta</taxon>
        <taxon>Embryophyta</taxon>
        <taxon>Tracheophyta</taxon>
        <taxon>Spermatophyta</taxon>
        <taxon>Magnoliopsida</taxon>
        <taxon>eudicotyledons</taxon>
        <taxon>Gunneridae</taxon>
        <taxon>Pentapetalae</taxon>
        <taxon>Saxifragales</taxon>
        <taxon>Crassulaceae</taxon>
        <taxon>Kalanchoe</taxon>
    </lineage>
</organism>
<dbReference type="PROSITE" id="PS51184">
    <property type="entry name" value="JMJC"/>
    <property type="match status" value="1"/>
</dbReference>
<dbReference type="InterPro" id="IPR003349">
    <property type="entry name" value="JmjN"/>
</dbReference>
<protein>
    <submittedName>
        <fullName evidence="3">Uncharacterized protein</fullName>
    </submittedName>
</protein>
<dbReference type="OMA" id="LYCGMLF"/>
<feature type="domain" description="JmjN" evidence="1">
    <location>
        <begin position="125"/>
        <end position="166"/>
    </location>
</feature>
<dbReference type="PROSITE" id="PS51183">
    <property type="entry name" value="JMJN"/>
    <property type="match status" value="1"/>
</dbReference>
<evidence type="ECO:0000313" key="4">
    <source>
        <dbReference type="Proteomes" id="UP000594263"/>
    </source>
</evidence>
<sequence>MMDKVSAPPGFVSRTSFRLQTLGKNEDACRAAGCADVTEASQRGPSPSRFDVSDFRKSFEQKPWIVHNQGKCRRMESTVEWKKKPNYEPCLPRGVIRGCPDCPNCLKVLGRWRPKGTCTPLLEEAPVFYPTEEDFEDMPKYIASIRPSAEGHGICRIVPPPSWVPSCPEPEGDIWENTKFTTLVQHISELHVDFSNSKTGTDSKNTIGKKRKLSGFEFQNGHVSNFDVVECESQRFEFEKGPDLSIKEFKKSADEFRLQYFDRKGEEVLVSSTTSSKDFKPTIEDVEGEYWRIIENPTEDIEVLAGVDLDTRTFGSVFPMVSKVHDSTNSKLLKSGWNLRNIGKLPDSLLTFETNDASVVLHSRLYFGMCFSSYCWKVEDSLLYSLYYMHTGGPKIWYGIPGRYFFKFQATVNKYYPGMVSGKPEMLYKLVRQLPISTLKSEGIPVYRCVQHQREFILIFPGAYHSAFDCGFNCVELGNYASVDWLPYGQMAAELYSELAIKGSISPDKLMLKASNEAVKALWNLSLLRKNVADHNLIKWKSFTGKDGILVKALKLRIKWIESRRKYLCDFSRTKKMDSDLDEEIRRECCICHCDLYLSAIGCSCSTDKFSCLNHAKQLCACPWRSRVLLFRYENNQLKLLVEALEGKLSAAYRWAKESLGLLVQTQVRQVTNQPSPLESSGPLISQDTALDNIVADAVAVFETFNSEKYKAQILF</sequence>
<dbReference type="SMART" id="SM00558">
    <property type="entry name" value="JmjC"/>
    <property type="match status" value="1"/>
</dbReference>
<dbReference type="SUPFAM" id="SSF51197">
    <property type="entry name" value="Clavaminate synthase-like"/>
    <property type="match status" value="1"/>
</dbReference>
<dbReference type="Proteomes" id="UP000594263">
    <property type="component" value="Unplaced"/>
</dbReference>
<reference evidence="3" key="1">
    <citation type="submission" date="2021-01" db="UniProtKB">
        <authorList>
            <consortium name="EnsemblPlants"/>
        </authorList>
    </citation>
    <scope>IDENTIFICATION</scope>
</reference>
<proteinExistence type="predicted"/>
<dbReference type="EnsemblPlants" id="Kaladp0058s0208.1.v1.1">
    <property type="protein sequence ID" value="Kaladp0058s0208.1.v1.1"/>
    <property type="gene ID" value="Kaladp0058s0208.v1.1"/>
</dbReference>
<dbReference type="GO" id="GO:0034647">
    <property type="term" value="F:histone H3K4me/H3K4me2/H3K4me3 demethylase activity"/>
    <property type="evidence" value="ECO:0007669"/>
    <property type="project" value="TreeGrafter"/>
</dbReference>
<dbReference type="Pfam" id="PF02375">
    <property type="entry name" value="JmjN"/>
    <property type="match status" value="1"/>
</dbReference>
<dbReference type="PANTHER" id="PTHR10694">
    <property type="entry name" value="LYSINE-SPECIFIC DEMETHYLASE"/>
    <property type="match status" value="1"/>
</dbReference>
<dbReference type="InterPro" id="IPR003347">
    <property type="entry name" value="JmjC_dom"/>
</dbReference>
<dbReference type="Pfam" id="PF02373">
    <property type="entry name" value="JmjC"/>
    <property type="match status" value="1"/>
</dbReference>
<dbReference type="Pfam" id="PF02928">
    <property type="entry name" value="zf-C5HC2"/>
    <property type="match status" value="1"/>
</dbReference>
<dbReference type="GO" id="GO:0000785">
    <property type="term" value="C:chromatin"/>
    <property type="evidence" value="ECO:0007669"/>
    <property type="project" value="TreeGrafter"/>
</dbReference>
<dbReference type="SMART" id="SM00545">
    <property type="entry name" value="JmjN"/>
    <property type="match status" value="1"/>
</dbReference>
<evidence type="ECO:0000259" key="2">
    <source>
        <dbReference type="PROSITE" id="PS51184"/>
    </source>
</evidence>
<keyword evidence="4" id="KW-1185">Reference proteome</keyword>
<evidence type="ECO:0000313" key="3">
    <source>
        <dbReference type="EnsemblPlants" id="Kaladp0058s0208.1.v1.1"/>
    </source>
</evidence>
<feature type="domain" description="JmjC" evidence="2">
    <location>
        <begin position="334"/>
        <end position="497"/>
    </location>
</feature>
<dbReference type="GO" id="GO:0010468">
    <property type="term" value="P:regulation of gene expression"/>
    <property type="evidence" value="ECO:0007669"/>
    <property type="project" value="TreeGrafter"/>
</dbReference>
<dbReference type="Gene3D" id="2.60.120.650">
    <property type="entry name" value="Cupin"/>
    <property type="match status" value="1"/>
</dbReference>
<dbReference type="AlphaFoldDB" id="A0A7N0U9Q5"/>
<dbReference type="InterPro" id="IPR004198">
    <property type="entry name" value="Znf_C5HC2"/>
</dbReference>
<dbReference type="GO" id="GO:0005634">
    <property type="term" value="C:nucleus"/>
    <property type="evidence" value="ECO:0007669"/>
    <property type="project" value="TreeGrafter"/>
</dbReference>
<dbReference type="PANTHER" id="PTHR10694:SF54">
    <property type="entry name" value="INACTIVE LYSINE-SPECIFIC DEMETHYLASE JMJ19-RELATED"/>
    <property type="match status" value="1"/>
</dbReference>